<dbReference type="OMA" id="LLAHMWC"/>
<dbReference type="Proteomes" id="UP000008281">
    <property type="component" value="Unassembled WGS sequence"/>
</dbReference>
<feature type="transmembrane region" description="Helical" evidence="1">
    <location>
        <begin position="68"/>
        <end position="92"/>
    </location>
</feature>
<dbReference type="Pfam" id="PF10318">
    <property type="entry name" value="7TM_GPCR_Srh"/>
    <property type="match status" value="2"/>
</dbReference>
<feature type="transmembrane region" description="Helical" evidence="1">
    <location>
        <begin position="257"/>
        <end position="280"/>
    </location>
</feature>
<feature type="transmembrane region" description="Helical" evidence="1">
    <location>
        <begin position="482"/>
        <end position="501"/>
    </location>
</feature>
<evidence type="ECO:0008006" key="4">
    <source>
        <dbReference type="Google" id="ProtNLM"/>
    </source>
</evidence>
<keyword evidence="1" id="KW-0812">Transmembrane</keyword>
<dbReference type="InterPro" id="IPR053220">
    <property type="entry name" value="Nematode_rcpt-like_serp_H"/>
</dbReference>
<feature type="transmembrane region" description="Helical" evidence="1">
    <location>
        <begin position="153"/>
        <end position="172"/>
    </location>
</feature>
<dbReference type="AlphaFoldDB" id="E3LKA0"/>
<sequence>MTSSQLLQEYYARNYTINCPELTYFNSNEFFTRTTLILSPFSIILGSYGILVILIGTTIHMKSVKWYLFHYHIITFFIELTLNNLIAPLVFLPSAAVYPNGLLIDLGFPFKLVMYIADISFIALSLSMLMIFENRHSQIVTIPYRMTRPSTKLIFYSCHYMFFPVLPLFYYLDDFDQSAAKLEILEIIPCPEPHFFLERTQIVTVKMELSSTISSLMVLYYTIIILFYAIQSGYYLLKRPTSYTSDSMRLMQRKFFFILSIQIVVPIFFLFIPNAIYYGVSTADQFVSSMTVIFVSLHGMISSICLIVLHKPYRDFTWDQSIGRCIESPRKASAGRSDYFLNNYSINCPPTTYFRSHEFFALSVHILSPFSVILGVYGIIVIVVATPKSMESAKWFILHLHVATFYIEVVINVMLMPFMFLPTGAIYSSGLLMQTGFSFKIGHIIGQEAFPEYGLAILMLYENRHSLITTIPYRMTRKRTKAAFYMFHYLTAMIVLVIPYMEIVENETEKLKVLQVIPCPDAHFFDEKTKILSTNISMAYICGGSEVLYFCGITGIFAFQSSYYLLKRPNLSVSEKTRNLQKRFFFTLSVQLTIPLVVLFIPLLIFYVTIANGIIEQFLNSLVVLTFSLHGIISSTSLILLHKPYRNFTWNITIGRWMRDSSSHSVEPSFKPSAIIIL</sequence>
<feature type="transmembrane region" description="Helical" evidence="1">
    <location>
        <begin position="622"/>
        <end position="641"/>
    </location>
</feature>
<evidence type="ECO:0000313" key="3">
    <source>
        <dbReference type="Proteomes" id="UP000008281"/>
    </source>
</evidence>
<feature type="transmembrane region" description="Helical" evidence="1">
    <location>
        <begin position="36"/>
        <end position="56"/>
    </location>
</feature>
<evidence type="ECO:0000256" key="1">
    <source>
        <dbReference type="SAM" id="Phobius"/>
    </source>
</evidence>
<keyword evidence="1" id="KW-1133">Transmembrane helix</keyword>
<gene>
    <name evidence="2" type="ORF">CRE_18780</name>
</gene>
<feature type="transmembrane region" description="Helical" evidence="1">
    <location>
        <begin position="112"/>
        <end position="132"/>
    </location>
</feature>
<dbReference type="eggNOG" id="ENOG502TFKX">
    <property type="taxonomic scope" value="Eukaryota"/>
</dbReference>
<feature type="transmembrane region" description="Helical" evidence="1">
    <location>
        <begin position="547"/>
        <end position="566"/>
    </location>
</feature>
<dbReference type="InterPro" id="IPR019422">
    <property type="entry name" value="7TM_GPCR_serpentine_rcpt_Srh"/>
</dbReference>
<dbReference type="PANTHER" id="PTHR22941:SF2">
    <property type="entry name" value="SERPENTINE RECEPTOR, CLASS H-RELATED"/>
    <property type="match status" value="1"/>
</dbReference>
<feature type="transmembrane region" description="Helical" evidence="1">
    <location>
        <begin position="586"/>
        <end position="610"/>
    </location>
</feature>
<name>E3LKA0_CAERE</name>
<dbReference type="PANTHER" id="PTHR22941">
    <property type="entry name" value="SERPENTINE RECEPTOR"/>
    <property type="match status" value="1"/>
</dbReference>
<proteinExistence type="predicted"/>
<dbReference type="InParanoid" id="E3LKA0"/>
<accession>E3LKA0</accession>
<feature type="transmembrane region" description="Helical" evidence="1">
    <location>
        <begin position="405"/>
        <end position="427"/>
    </location>
</feature>
<dbReference type="EMBL" id="DS268410">
    <property type="protein sequence ID" value="EFP00215.1"/>
    <property type="molecule type" value="Genomic_DNA"/>
</dbReference>
<feature type="transmembrane region" description="Helical" evidence="1">
    <location>
        <begin position="359"/>
        <end position="385"/>
    </location>
</feature>
<evidence type="ECO:0000313" key="2">
    <source>
        <dbReference type="EMBL" id="EFP00215.1"/>
    </source>
</evidence>
<organism evidence="3">
    <name type="scientific">Caenorhabditis remanei</name>
    <name type="common">Caenorhabditis vulgaris</name>
    <dbReference type="NCBI Taxonomy" id="31234"/>
    <lineage>
        <taxon>Eukaryota</taxon>
        <taxon>Metazoa</taxon>
        <taxon>Ecdysozoa</taxon>
        <taxon>Nematoda</taxon>
        <taxon>Chromadorea</taxon>
        <taxon>Rhabditida</taxon>
        <taxon>Rhabditina</taxon>
        <taxon>Rhabditomorpha</taxon>
        <taxon>Rhabditoidea</taxon>
        <taxon>Rhabditidae</taxon>
        <taxon>Peloderinae</taxon>
        <taxon>Caenorhabditis</taxon>
    </lineage>
</organism>
<reference evidence="2" key="1">
    <citation type="submission" date="2007-07" db="EMBL/GenBank/DDBJ databases">
        <title>PCAP assembly of the Caenorhabditis remanei genome.</title>
        <authorList>
            <consortium name="The Caenorhabditis remanei Sequencing Consortium"/>
            <person name="Wilson R.K."/>
        </authorList>
    </citation>
    <scope>NUCLEOTIDE SEQUENCE [LARGE SCALE GENOMIC DNA]</scope>
    <source>
        <strain evidence="2">PB4641</strain>
    </source>
</reference>
<dbReference type="HOGENOM" id="CLU_026809_0_0_1"/>
<dbReference type="OrthoDB" id="5791881at2759"/>
<protein>
    <recommendedName>
        <fullName evidence="4">Serpentine Receptor, class H</fullName>
    </recommendedName>
</protein>
<keyword evidence="1" id="KW-0472">Membrane</keyword>
<keyword evidence="3" id="KW-1185">Reference proteome</keyword>
<feature type="transmembrane region" description="Helical" evidence="1">
    <location>
        <begin position="218"/>
        <end position="237"/>
    </location>
</feature>
<feature type="transmembrane region" description="Helical" evidence="1">
    <location>
        <begin position="286"/>
        <end position="309"/>
    </location>
</feature>